<dbReference type="GO" id="GO:0102265">
    <property type="term" value="F:tRNA-dihydrouridine47 synthase activity"/>
    <property type="evidence" value="ECO:0007669"/>
    <property type="project" value="UniProtKB-EC"/>
</dbReference>
<evidence type="ECO:0000256" key="1">
    <source>
        <dbReference type="ARBA" id="ARBA00001917"/>
    </source>
</evidence>
<feature type="zinc finger region" description="C3H1-type" evidence="14">
    <location>
        <begin position="85"/>
        <end position="112"/>
    </location>
</feature>
<evidence type="ECO:0000256" key="2">
    <source>
        <dbReference type="ARBA" id="ARBA00022630"/>
    </source>
</evidence>
<comment type="catalytic activity">
    <reaction evidence="13">
        <text>5,6-dihydrouridine(47) in tRNA + NADP(+) = uridine(47) in tRNA + NADPH + H(+)</text>
        <dbReference type="Rhea" id="RHEA:53360"/>
        <dbReference type="Rhea" id="RHEA-COMP:13539"/>
        <dbReference type="Rhea" id="RHEA-COMP:13540"/>
        <dbReference type="ChEBI" id="CHEBI:15378"/>
        <dbReference type="ChEBI" id="CHEBI:57783"/>
        <dbReference type="ChEBI" id="CHEBI:58349"/>
        <dbReference type="ChEBI" id="CHEBI:65315"/>
        <dbReference type="ChEBI" id="CHEBI:74443"/>
        <dbReference type="EC" id="1.3.1.89"/>
    </reaction>
    <physiologicalReaction direction="right-to-left" evidence="13">
        <dbReference type="Rhea" id="RHEA:53362"/>
    </physiologicalReaction>
</comment>
<dbReference type="Gene3D" id="3.20.20.70">
    <property type="entry name" value="Aldolase class I"/>
    <property type="match status" value="2"/>
</dbReference>
<keyword evidence="17" id="KW-0812">Transmembrane</keyword>
<proteinExistence type="inferred from homology"/>
<dbReference type="GO" id="GO:0003723">
    <property type="term" value="F:RNA binding"/>
    <property type="evidence" value="ECO:0007669"/>
    <property type="project" value="TreeGrafter"/>
</dbReference>
<feature type="transmembrane region" description="Helical" evidence="17">
    <location>
        <begin position="568"/>
        <end position="587"/>
    </location>
</feature>
<feature type="compositionally biased region" description="Basic and acidic residues" evidence="16">
    <location>
        <begin position="218"/>
        <end position="259"/>
    </location>
</feature>
<keyword evidence="7 15" id="KW-0560">Oxidoreductase</keyword>
<keyword evidence="3 15" id="KW-0288">FMN</keyword>
<name>A0AA35SFN0_GEOBA</name>
<dbReference type="Pfam" id="PF01207">
    <property type="entry name" value="Dus"/>
    <property type="match status" value="2"/>
</dbReference>
<feature type="compositionally biased region" description="Basic residues" evidence="16">
    <location>
        <begin position="60"/>
        <end position="76"/>
    </location>
</feature>
<dbReference type="PANTHER" id="PTHR45846:SF1">
    <property type="entry name" value="TRNA-DIHYDROURIDINE(47) SYNTHASE [NAD(P)(+)]-LIKE"/>
    <property type="match status" value="1"/>
</dbReference>
<keyword evidence="8" id="KW-0520">NAD</keyword>
<evidence type="ECO:0000256" key="14">
    <source>
        <dbReference type="PROSITE-ProRule" id="PRU00723"/>
    </source>
</evidence>
<sequence length="795" mass="89178">MEKAGSKPVTSPGEAAIRPEYIVKRNASKDGEIGTELKQEQSIVAVETEQTGDGNGPPPTKRRKKERGQNKRRPRAARVDHADQLCPSLNHGDRSNRFCQFGDKCRYCHDCSEFLAKKPPDIAESCHLFTKLGRCPYGLACRYGNSHMTPDHQNRINEDLFDPDRAGTTINIISRSLQENLRKKKVELPKSEKFLKEFEREKKGIRNNQKSCELEEGGSGRKEEKEEGEGGKEVGEEGKGEMEKGGEDKEKGREGKGEGEGEMEEGGEDKERRREGTIGNGSTDEVKEEPANPEGREVDEVKEEPANPEGREVDEASGKRESSDAASEPSQPVEGAVTDEDTVILRPEERKKIDFRGKLYLAPLTTVGNLPFRRICKEFGADITCGEMAMATNLLQGQQSEWALLKRHASEDLFGVQVCGAHVDSMTRCAEVVSTHAEVDFIDVNVGCPIDLVCNKGAGCSLMDRRTRFESIVRGMTAVASCPVTVKMRTGVHHRNWNAHKLLPRLQDWGVAMAAVSVVLPTEVGLFTSGTECANHFFSSTFLLFRLPSFYLPLFFLFSVFSPSFSSFSSFFFSPFFFISILFPLPLSPSHPSLPSPPSPPLTDTEKVHGRSREQRYTKLADWGYISQCATAASPLPVFGCGDILSFEDYEQHAQGQAGIMIARGALIKPWIFTELKERRHWDISSSERLDILRRYANYGLEHWGSDTIGVENTRKFLLEWLSFLYRYIPVGLLERVPQTINERPPLYHGRDELETLMASHYCNDWIKISEMLLGPVPSNFTFLPKHKANSYLQH</sequence>
<dbReference type="SUPFAM" id="SSF51395">
    <property type="entry name" value="FMN-linked oxidoreductases"/>
    <property type="match status" value="1"/>
</dbReference>
<protein>
    <recommendedName>
        <fullName evidence="15">tRNA-dihydrouridine(47) synthase [NAD(P)(+)]</fullName>
        <ecNumber evidence="15">1.3.1.-</ecNumber>
    </recommendedName>
    <alternativeName>
        <fullName evidence="15">tRNA-dihydrouridine synthase 3</fullName>
    </alternativeName>
</protein>
<feature type="region of interest" description="Disordered" evidence="16">
    <location>
        <begin position="1"/>
        <end position="80"/>
    </location>
</feature>
<keyword evidence="4" id="KW-0507">mRNA processing</keyword>
<feature type="domain" description="C3H1-type" evidence="18">
    <location>
        <begin position="85"/>
        <end position="112"/>
    </location>
</feature>
<evidence type="ECO:0000256" key="5">
    <source>
        <dbReference type="ARBA" id="ARBA00022694"/>
    </source>
</evidence>
<evidence type="ECO:0000256" key="9">
    <source>
        <dbReference type="ARBA" id="ARBA00045365"/>
    </source>
</evidence>
<evidence type="ECO:0000313" key="20">
    <source>
        <dbReference type="Proteomes" id="UP001174909"/>
    </source>
</evidence>
<dbReference type="Pfam" id="PF25585">
    <property type="entry name" value="zf-CCCH_DUS3L"/>
    <property type="match status" value="2"/>
</dbReference>
<keyword evidence="17" id="KW-0472">Membrane</keyword>
<comment type="cofactor">
    <cofactor evidence="1 15">
        <name>FMN</name>
        <dbReference type="ChEBI" id="CHEBI:58210"/>
    </cofactor>
</comment>
<comment type="function">
    <text evidence="9">Catalyzes the synthesis of dihydrouridine, a modified base, in various RNAs, such as tRNAs, mRNAs and some long non-coding RNAs (lncRNAs). Mainly modifies the uridine in position 47 (U47) in the D-loop of most cytoplasmic tRNAs. Also able to mediate the formation of dihydrouridine in some mRNAs, thereby regulating their translation.</text>
</comment>
<comment type="caution">
    <text evidence="19">The sequence shown here is derived from an EMBL/GenBank/DDBJ whole genome shotgun (WGS) entry which is preliminary data.</text>
</comment>
<evidence type="ECO:0000256" key="11">
    <source>
        <dbReference type="ARBA" id="ARBA00048342"/>
    </source>
</evidence>
<evidence type="ECO:0000256" key="8">
    <source>
        <dbReference type="ARBA" id="ARBA00023027"/>
    </source>
</evidence>
<dbReference type="InterPro" id="IPR013785">
    <property type="entry name" value="Aldolase_TIM"/>
</dbReference>
<dbReference type="GO" id="GO:0006397">
    <property type="term" value="P:mRNA processing"/>
    <property type="evidence" value="ECO:0007669"/>
    <property type="project" value="UniProtKB-KW"/>
</dbReference>
<comment type="catalytic activity">
    <reaction evidence="11">
        <text>a 5,6-dihydrouridine in mRNA + NAD(+) = a uridine in mRNA + NADH + H(+)</text>
        <dbReference type="Rhea" id="RHEA:69851"/>
        <dbReference type="Rhea" id="RHEA-COMP:14658"/>
        <dbReference type="Rhea" id="RHEA-COMP:17789"/>
        <dbReference type="ChEBI" id="CHEBI:15378"/>
        <dbReference type="ChEBI" id="CHEBI:57540"/>
        <dbReference type="ChEBI" id="CHEBI:57945"/>
        <dbReference type="ChEBI" id="CHEBI:65315"/>
        <dbReference type="ChEBI" id="CHEBI:74443"/>
    </reaction>
    <physiologicalReaction direction="right-to-left" evidence="11">
        <dbReference type="Rhea" id="RHEA:69853"/>
    </physiologicalReaction>
</comment>
<accession>A0AA35SFN0</accession>
<evidence type="ECO:0000256" key="10">
    <source>
        <dbReference type="ARBA" id="ARBA00048266"/>
    </source>
</evidence>
<dbReference type="GO" id="GO:0050660">
    <property type="term" value="F:flavin adenine dinucleotide binding"/>
    <property type="evidence" value="ECO:0007669"/>
    <property type="project" value="UniProtKB-UniRule"/>
</dbReference>
<dbReference type="Proteomes" id="UP001174909">
    <property type="component" value="Unassembled WGS sequence"/>
</dbReference>
<dbReference type="GO" id="GO:0008270">
    <property type="term" value="F:zinc ion binding"/>
    <property type="evidence" value="ECO:0007669"/>
    <property type="project" value="UniProtKB-KW"/>
</dbReference>
<evidence type="ECO:0000256" key="13">
    <source>
        <dbReference type="ARBA" id="ARBA00049513"/>
    </source>
</evidence>
<dbReference type="AlphaFoldDB" id="A0AA35SFN0"/>
<dbReference type="CDD" id="cd02801">
    <property type="entry name" value="DUS_like_FMN"/>
    <property type="match status" value="1"/>
</dbReference>
<evidence type="ECO:0000256" key="4">
    <source>
        <dbReference type="ARBA" id="ARBA00022664"/>
    </source>
</evidence>
<evidence type="ECO:0000256" key="6">
    <source>
        <dbReference type="ARBA" id="ARBA00022857"/>
    </source>
</evidence>
<organism evidence="19 20">
    <name type="scientific">Geodia barretti</name>
    <name type="common">Barrett's horny sponge</name>
    <dbReference type="NCBI Taxonomy" id="519541"/>
    <lineage>
        <taxon>Eukaryota</taxon>
        <taxon>Metazoa</taxon>
        <taxon>Porifera</taxon>
        <taxon>Demospongiae</taxon>
        <taxon>Heteroscleromorpha</taxon>
        <taxon>Tetractinellida</taxon>
        <taxon>Astrophorina</taxon>
        <taxon>Geodiidae</taxon>
        <taxon>Geodia</taxon>
    </lineage>
</organism>
<evidence type="ECO:0000256" key="16">
    <source>
        <dbReference type="SAM" id="MobiDB-lite"/>
    </source>
</evidence>
<feature type="transmembrane region" description="Helical" evidence="17">
    <location>
        <begin position="537"/>
        <end position="561"/>
    </location>
</feature>
<keyword evidence="14 15" id="KW-0479">Metal-binding</keyword>
<dbReference type="EMBL" id="CASHTH010002381">
    <property type="protein sequence ID" value="CAI8029113.1"/>
    <property type="molecule type" value="Genomic_DNA"/>
</dbReference>
<keyword evidence="14 15" id="KW-0862">Zinc</keyword>
<dbReference type="InterPro" id="IPR035587">
    <property type="entry name" value="DUS-like_FMN-bd"/>
</dbReference>
<feature type="domain" description="C3H1-type" evidence="18">
    <location>
        <begin position="120"/>
        <end position="150"/>
    </location>
</feature>
<keyword evidence="6" id="KW-0521">NADP</keyword>
<evidence type="ECO:0000256" key="15">
    <source>
        <dbReference type="RuleBase" id="RU291113"/>
    </source>
</evidence>
<keyword evidence="14 15" id="KW-0863">Zinc-finger</keyword>
<feature type="region of interest" description="Disordered" evidence="16">
    <location>
        <begin position="209"/>
        <end position="343"/>
    </location>
</feature>
<feature type="compositionally biased region" description="Basic and acidic residues" evidence="16">
    <location>
        <begin position="21"/>
        <end position="39"/>
    </location>
</feature>
<dbReference type="InterPro" id="IPR018517">
    <property type="entry name" value="tRNA_hU_synthase_CS"/>
</dbReference>
<evidence type="ECO:0000256" key="3">
    <source>
        <dbReference type="ARBA" id="ARBA00022643"/>
    </source>
</evidence>
<feature type="zinc finger region" description="C3H1-type" evidence="14">
    <location>
        <begin position="120"/>
        <end position="150"/>
    </location>
</feature>
<gene>
    <name evidence="19" type="ORF">GBAR_LOCUS16559</name>
</gene>
<reference evidence="19" key="1">
    <citation type="submission" date="2023-03" db="EMBL/GenBank/DDBJ databases">
        <authorList>
            <person name="Steffen K."/>
            <person name="Cardenas P."/>
        </authorList>
    </citation>
    <scope>NUCLEOTIDE SEQUENCE</scope>
</reference>
<dbReference type="PANTHER" id="PTHR45846">
    <property type="entry name" value="TRNA-DIHYDROURIDINE(47) SYNTHASE [NAD(P)(+)]-LIKE"/>
    <property type="match status" value="1"/>
</dbReference>
<dbReference type="InterPro" id="IPR000571">
    <property type="entry name" value="Znf_CCCH"/>
</dbReference>
<comment type="catalytic activity">
    <reaction evidence="10">
        <text>5,6-dihydrouridine(47) in tRNA + NAD(+) = uridine(47) in tRNA + NADH + H(+)</text>
        <dbReference type="Rhea" id="RHEA:53364"/>
        <dbReference type="Rhea" id="RHEA-COMP:13539"/>
        <dbReference type="Rhea" id="RHEA-COMP:13540"/>
        <dbReference type="ChEBI" id="CHEBI:15378"/>
        <dbReference type="ChEBI" id="CHEBI:57540"/>
        <dbReference type="ChEBI" id="CHEBI:57945"/>
        <dbReference type="ChEBI" id="CHEBI:65315"/>
        <dbReference type="ChEBI" id="CHEBI:74443"/>
        <dbReference type="EC" id="1.3.1.89"/>
    </reaction>
    <physiologicalReaction direction="right-to-left" evidence="10">
        <dbReference type="Rhea" id="RHEA:53366"/>
    </physiologicalReaction>
</comment>
<keyword evidence="20" id="KW-1185">Reference proteome</keyword>
<dbReference type="PROSITE" id="PS50103">
    <property type="entry name" value="ZF_C3H1"/>
    <property type="match status" value="2"/>
</dbReference>
<comment type="similarity">
    <text evidence="15">Belongs to the dus family. Dus3 subfamily.</text>
</comment>
<comment type="catalytic activity">
    <reaction evidence="12">
        <text>a 5,6-dihydrouridine in mRNA + NADP(+) = a uridine in mRNA + NADPH + H(+)</text>
        <dbReference type="Rhea" id="RHEA:69855"/>
        <dbReference type="Rhea" id="RHEA-COMP:14658"/>
        <dbReference type="Rhea" id="RHEA-COMP:17789"/>
        <dbReference type="ChEBI" id="CHEBI:15378"/>
        <dbReference type="ChEBI" id="CHEBI:57783"/>
        <dbReference type="ChEBI" id="CHEBI:58349"/>
        <dbReference type="ChEBI" id="CHEBI:65315"/>
        <dbReference type="ChEBI" id="CHEBI:74443"/>
    </reaction>
    <physiologicalReaction direction="right-to-left" evidence="12">
        <dbReference type="Rhea" id="RHEA:69857"/>
    </physiologicalReaction>
</comment>
<feature type="compositionally biased region" description="Basic and acidic residues" evidence="16">
    <location>
        <begin position="284"/>
        <end position="323"/>
    </location>
</feature>
<keyword evidence="5 15" id="KW-0819">tRNA processing</keyword>
<evidence type="ECO:0000256" key="7">
    <source>
        <dbReference type="ARBA" id="ARBA00023002"/>
    </source>
</evidence>
<evidence type="ECO:0000313" key="19">
    <source>
        <dbReference type="EMBL" id="CAI8029113.1"/>
    </source>
</evidence>
<evidence type="ECO:0000256" key="12">
    <source>
        <dbReference type="ARBA" id="ARBA00049447"/>
    </source>
</evidence>
<dbReference type="PROSITE" id="PS01136">
    <property type="entry name" value="UPF0034"/>
    <property type="match status" value="1"/>
</dbReference>
<evidence type="ECO:0000256" key="17">
    <source>
        <dbReference type="SAM" id="Phobius"/>
    </source>
</evidence>
<keyword evidence="17" id="KW-1133">Transmembrane helix</keyword>
<keyword evidence="2 15" id="KW-0285">Flavoprotein</keyword>
<evidence type="ECO:0000259" key="18">
    <source>
        <dbReference type="PROSITE" id="PS50103"/>
    </source>
</evidence>
<dbReference type="EC" id="1.3.1.-" evidence="15"/>